<proteinExistence type="predicted"/>
<keyword evidence="1" id="KW-1133">Transmembrane helix</keyword>
<sequence>DHLCICFGSLFTAKFFSECSAMVCLYACTSHALLLNFVSGQMQTPEFLYFMCASVSVCLFLCFFFGGVSWGSRDEEKRTN</sequence>
<dbReference type="EMBL" id="GEGO01007221">
    <property type="protein sequence ID" value="JAR88183.1"/>
    <property type="molecule type" value="Transcribed_RNA"/>
</dbReference>
<keyword evidence="1" id="KW-0472">Membrane</keyword>
<organism evidence="2">
    <name type="scientific">Ixodes ricinus</name>
    <name type="common">Common tick</name>
    <name type="synonym">Acarus ricinus</name>
    <dbReference type="NCBI Taxonomy" id="34613"/>
    <lineage>
        <taxon>Eukaryota</taxon>
        <taxon>Metazoa</taxon>
        <taxon>Ecdysozoa</taxon>
        <taxon>Arthropoda</taxon>
        <taxon>Chelicerata</taxon>
        <taxon>Arachnida</taxon>
        <taxon>Acari</taxon>
        <taxon>Parasitiformes</taxon>
        <taxon>Ixodida</taxon>
        <taxon>Ixodoidea</taxon>
        <taxon>Ixodidae</taxon>
        <taxon>Ixodinae</taxon>
        <taxon>Ixodes</taxon>
    </lineage>
</organism>
<accession>A0A147BBP0</accession>
<evidence type="ECO:0000313" key="2">
    <source>
        <dbReference type="EMBL" id="JAR88183.1"/>
    </source>
</evidence>
<evidence type="ECO:0000256" key="1">
    <source>
        <dbReference type="SAM" id="Phobius"/>
    </source>
</evidence>
<feature type="transmembrane region" description="Helical" evidence="1">
    <location>
        <begin position="15"/>
        <end position="35"/>
    </location>
</feature>
<reference evidence="2" key="1">
    <citation type="journal article" date="2018" name="PLoS Negl. Trop. Dis.">
        <title>Sialome diversity of ticks revealed by RNAseq of single tick salivary glands.</title>
        <authorList>
            <person name="Perner J."/>
            <person name="Kropackova S."/>
            <person name="Kopacek P."/>
            <person name="Ribeiro J.M."/>
        </authorList>
    </citation>
    <scope>NUCLEOTIDE SEQUENCE</scope>
    <source>
        <strain evidence="2">Siblings of single egg batch collected in Ceske Budejovice</strain>
        <tissue evidence="2">Salivary glands</tissue>
    </source>
</reference>
<feature type="transmembrane region" description="Helical" evidence="1">
    <location>
        <begin position="47"/>
        <end position="70"/>
    </location>
</feature>
<protein>
    <submittedName>
        <fullName evidence="2">Uncharacterized protein</fullName>
    </submittedName>
</protein>
<dbReference type="AlphaFoldDB" id="A0A147BBP0"/>
<keyword evidence="1" id="KW-0812">Transmembrane</keyword>
<feature type="non-terminal residue" evidence="2">
    <location>
        <position position="1"/>
    </location>
</feature>
<name>A0A147BBP0_IXORI</name>